<dbReference type="InterPro" id="IPR043751">
    <property type="entry name" value="DUF5696"/>
</dbReference>
<sequence length="765" mass="84431">MIKNFLLKVIKTTAALAMIGAIILAFRYMNGSHGNAGGTSIDASEPIVKNSQLKKLSGTGLQKVAENDRLIVSIDFKDGNIEVVNKQSGYVWRSRPTDAELAKEKSNRLWKDTISSPIVFSYVNDLNSANPSIGNVANQKTKISIYQLDHGARVFFTFAKSGVRIAYDVTLKDDQLSVSLPWYLIREPGVTYIKNKLGANKVDKGKTVLLTDISVFPFLGATRNDMGDDGYLFVPDGPGALIKFGSNNGLNSQFIGTVYGEDLTYLNNYDKTLINAMQQSKVLYPVFGIVREHNSLTSIIDKGDTNADIIGSPAGVQTGFNTVNARFTYRKKYKVITSPTDGNGYFRYEDKGIRLSRSVDYFFGSGDQASYVGMAKTYRNYLMQSKGLKKQEGSAVVPLQLNIYGGTTLNTFTGQSFVSMTSFRQAEQIVDYFKEHGINNADIVYEGWGSKGDPVGQPYRFPPASDLGGNAGLTDFVKHAHNAGYNVYLEDNSTVANSRKGISLGKDAVTDVLGNPFDFGYLDDHSYLLNSKKMMKSINSNISKYKKLGIDGISENGIGMMMNTDFSKSGYVSRAQTEVNYAKALDAQRAPFKQVRIANAAAFALANKTTIEYMPTDGSYLTVLDETVPFYQIALHGLVPYVLGNYNTFSEPAVQLLKGIELGGNVSFTVTAEPTQRLKNSDNSYFYSTEFNVWKDTIVSEYKRVENVLNAVNGQFMTDYRQLAPDVTVMSYENGVKVVCNYTDQPFSYEGKTVQPKDFILVKGS</sequence>
<dbReference type="EMBL" id="QTTN01000033">
    <property type="protein sequence ID" value="REE69550.1"/>
    <property type="molecule type" value="Genomic_DNA"/>
</dbReference>
<dbReference type="RefSeq" id="WP_116191320.1">
    <property type="nucleotide sequence ID" value="NZ_QTTN01000033.1"/>
</dbReference>
<proteinExistence type="predicted"/>
<comment type="caution">
    <text evidence="1">The sequence shown here is derived from an EMBL/GenBank/DDBJ whole genome shotgun (WGS) entry which is preliminary data.</text>
</comment>
<organism evidence="1 2">
    <name type="scientific">Paenibacillus taihuensis</name>
    <dbReference type="NCBI Taxonomy" id="1156355"/>
    <lineage>
        <taxon>Bacteria</taxon>
        <taxon>Bacillati</taxon>
        <taxon>Bacillota</taxon>
        <taxon>Bacilli</taxon>
        <taxon>Bacillales</taxon>
        <taxon>Paenibacillaceae</taxon>
        <taxon>Paenibacillus</taxon>
    </lineage>
</organism>
<accession>A0A3D9R2Q3</accession>
<evidence type="ECO:0000313" key="1">
    <source>
        <dbReference type="EMBL" id="REE69550.1"/>
    </source>
</evidence>
<dbReference type="OrthoDB" id="9793135at2"/>
<reference evidence="1 2" key="1">
    <citation type="submission" date="2018-08" db="EMBL/GenBank/DDBJ databases">
        <title>Genomic Encyclopedia of Type Strains, Phase III (KMG-III): the genomes of soil and plant-associated and newly described type strains.</title>
        <authorList>
            <person name="Whitman W."/>
        </authorList>
    </citation>
    <scope>NUCLEOTIDE SEQUENCE [LARGE SCALE GENOMIC DNA]</scope>
    <source>
        <strain evidence="1 2">CGMCC 1.10966</strain>
    </source>
</reference>
<dbReference type="AlphaFoldDB" id="A0A3D9R2Q3"/>
<evidence type="ECO:0000313" key="2">
    <source>
        <dbReference type="Proteomes" id="UP000256304"/>
    </source>
</evidence>
<dbReference type="Proteomes" id="UP000256304">
    <property type="component" value="Unassembled WGS sequence"/>
</dbReference>
<keyword evidence="2" id="KW-1185">Reference proteome</keyword>
<dbReference type="Pfam" id="PF18952">
    <property type="entry name" value="DUF5696"/>
    <property type="match status" value="1"/>
</dbReference>
<name>A0A3D9R2Q3_9BACL</name>
<gene>
    <name evidence="1" type="ORF">A8990_13315</name>
</gene>
<protein>
    <submittedName>
        <fullName evidence="1">Uncharacterized protein</fullName>
    </submittedName>
</protein>